<dbReference type="Proteomes" id="UP000588071">
    <property type="component" value="Unassembled WGS sequence"/>
</dbReference>
<name>A0A7X9NLD6_9ENTE</name>
<accession>A0A7X9NLD6</accession>
<comment type="similarity">
    <text evidence="1">Belongs to the UPF0236 family.</text>
</comment>
<organism evidence="2 3">
    <name type="scientific">Enterococcus cecorum</name>
    <dbReference type="NCBI Taxonomy" id="44008"/>
    <lineage>
        <taxon>Bacteria</taxon>
        <taxon>Bacillati</taxon>
        <taxon>Bacillota</taxon>
        <taxon>Bacilli</taxon>
        <taxon>Lactobacillales</taxon>
        <taxon>Enterococcaceae</taxon>
        <taxon>Enterococcus</taxon>
    </lineage>
</organism>
<dbReference type="NCBIfam" id="NF033529">
    <property type="entry name" value="transpos_ISLre2"/>
    <property type="match status" value="1"/>
</dbReference>
<dbReference type="RefSeq" id="WP_168930114.1">
    <property type="nucleotide sequence ID" value="NZ_JABAFV010000001.1"/>
</dbReference>
<dbReference type="AlphaFoldDB" id="A0A7X9NLD6"/>
<proteinExistence type="inferred from homology"/>
<dbReference type="InterPro" id="IPR009620">
    <property type="entry name" value="UPF0236"/>
</dbReference>
<gene>
    <name evidence="2" type="ORF">HF857_01410</name>
</gene>
<protein>
    <submittedName>
        <fullName evidence="2">ISLre2 family transposase</fullName>
    </submittedName>
</protein>
<evidence type="ECO:0000313" key="2">
    <source>
        <dbReference type="EMBL" id="NME48926.1"/>
    </source>
</evidence>
<evidence type="ECO:0000256" key="1">
    <source>
        <dbReference type="ARBA" id="ARBA00006539"/>
    </source>
</evidence>
<evidence type="ECO:0000313" key="3">
    <source>
        <dbReference type="Proteomes" id="UP000588071"/>
    </source>
</evidence>
<reference evidence="2 3" key="1">
    <citation type="submission" date="2020-04" db="EMBL/GenBank/DDBJ databases">
        <authorList>
            <person name="Hitch T.C.A."/>
            <person name="Wylensek D."/>
            <person name="Clavel T."/>
        </authorList>
    </citation>
    <scope>NUCLEOTIDE SEQUENCE [LARGE SCALE GENOMIC DNA]</scope>
    <source>
        <strain evidence="2 3">WCA-380-WT-3C</strain>
    </source>
</reference>
<sequence>METTTLEYYAIQLKNIIDSEDDILEKEANMHLLSEELMNSVWCMTIQMKENEVKSTLSSEGYKAYKKEERTVQYAHGRMTFVRIPFKKDKNDKPFFPADEWLELGKYQRNSPGFTEKIMQIAPDITSYEKTSRVINQLTTNTVSRSTVMRAVKLYGKRADEYHKHKEVYPEVIDNKDKKKVDKIYIEGDAVCFKKQNGEMQFIHVFILHDGVETVSNNRKQSKNMLYFVDIRRKKARDRLKSYLQTHYDMKNIMVIANSDGGSGYEEAVFRDIAGVCNSFEYFIDRYHVSRKLDERVMLEEFIPLFQQAINSGELNKLKMVFDTYDSNLETEEQFYHSRKLKNYLIRHWKHLASFTKRGYNIVKEGIGIMESQLRHFTYRLKHCGRHWGKGLNGMAQLLASQKNGDFKQIYLRTWKSEFSLDDSLRGNMSNRLDLRDMNKFTPHVGVKHGRLTLSDKKYVR</sequence>
<comment type="caution">
    <text evidence="2">The sequence shown here is derived from an EMBL/GenBank/DDBJ whole genome shotgun (WGS) entry which is preliminary data.</text>
</comment>
<dbReference type="Pfam" id="PF06782">
    <property type="entry name" value="UPF0236"/>
    <property type="match status" value="1"/>
</dbReference>
<dbReference type="EMBL" id="JABAFV010000001">
    <property type="protein sequence ID" value="NME48926.1"/>
    <property type="molecule type" value="Genomic_DNA"/>
</dbReference>